<dbReference type="AlphaFoldDB" id="A0A8K0VB90"/>
<dbReference type="InterPro" id="IPR051532">
    <property type="entry name" value="Ester_Hydrolysis_Enzymes"/>
</dbReference>
<evidence type="ECO:0000313" key="4">
    <source>
        <dbReference type="Proteomes" id="UP000648908"/>
    </source>
</evidence>
<evidence type="ECO:0000256" key="1">
    <source>
        <dbReference type="SAM" id="SignalP"/>
    </source>
</evidence>
<feature type="chain" id="PRO_5035425930" evidence="1">
    <location>
        <begin position="40"/>
        <end position="241"/>
    </location>
</feature>
<dbReference type="PANTHER" id="PTHR30383:SF24">
    <property type="entry name" value="THIOESTERASE 1_PROTEASE 1_LYSOPHOSPHOLIPASE L1"/>
    <property type="match status" value="1"/>
</dbReference>
<dbReference type="Proteomes" id="UP000648908">
    <property type="component" value="Unassembled WGS sequence"/>
</dbReference>
<keyword evidence="1" id="KW-0732">Signal</keyword>
<dbReference type="SUPFAM" id="SSF52266">
    <property type="entry name" value="SGNH hydrolase"/>
    <property type="match status" value="1"/>
</dbReference>
<evidence type="ECO:0000259" key="2">
    <source>
        <dbReference type="Pfam" id="PF13472"/>
    </source>
</evidence>
<dbReference type="Pfam" id="PF13472">
    <property type="entry name" value="Lipase_GDSL_2"/>
    <property type="match status" value="1"/>
</dbReference>
<gene>
    <name evidence="3" type="ORF">JL811_02485</name>
</gene>
<dbReference type="InterPro" id="IPR013830">
    <property type="entry name" value="SGNH_hydro"/>
</dbReference>
<dbReference type="CDD" id="cd01822">
    <property type="entry name" value="Lysophospholipase_L1_like"/>
    <property type="match status" value="1"/>
</dbReference>
<dbReference type="EMBL" id="JAESVN010000001">
    <property type="protein sequence ID" value="MBL4916077.1"/>
    <property type="molecule type" value="Genomic_DNA"/>
</dbReference>
<dbReference type="PANTHER" id="PTHR30383">
    <property type="entry name" value="THIOESTERASE 1/PROTEASE 1/LYSOPHOSPHOLIPASE L1"/>
    <property type="match status" value="1"/>
</dbReference>
<proteinExistence type="predicted"/>
<sequence length="241" mass="24589">MVSALLSCLSPAYGAKALFRNRTMALILGLGLLPAVAQAQEAAEVPVIVALGDSLTQGYGLPADQGFVPQLQDWLTAQGVGAGIVNAGVSGDTTAGGAARLDWSLSGDVDALIVNLGGNDLLRGLDPDVSRANLEKIMDGAAARDLPVLLVGLSAPGNYGADFKTRYDAIFPDLAERFDALLMPDFLAPLRDAGGEAAAAARFMQADGIHPSAEGVAVIVESIGPQVVDLIGRVSQPDAGG</sequence>
<comment type="caution">
    <text evidence="3">The sequence shown here is derived from an EMBL/GenBank/DDBJ whole genome shotgun (WGS) entry which is preliminary data.</text>
</comment>
<protein>
    <submittedName>
        <fullName evidence="3">Arylesterase</fullName>
    </submittedName>
</protein>
<accession>A0A8K0VB90</accession>
<name>A0A8K0VB90_9RHOB</name>
<dbReference type="GO" id="GO:0004622">
    <property type="term" value="F:phosphatidylcholine lysophospholipase activity"/>
    <property type="evidence" value="ECO:0007669"/>
    <property type="project" value="TreeGrafter"/>
</dbReference>
<dbReference type="Gene3D" id="3.40.50.1110">
    <property type="entry name" value="SGNH hydrolase"/>
    <property type="match status" value="1"/>
</dbReference>
<feature type="signal peptide" evidence="1">
    <location>
        <begin position="1"/>
        <end position="39"/>
    </location>
</feature>
<organism evidence="3 4">
    <name type="scientific">Szabonella alba</name>
    <dbReference type="NCBI Taxonomy" id="2804194"/>
    <lineage>
        <taxon>Bacteria</taxon>
        <taxon>Pseudomonadati</taxon>
        <taxon>Pseudomonadota</taxon>
        <taxon>Alphaproteobacteria</taxon>
        <taxon>Rhodobacterales</taxon>
        <taxon>Paracoccaceae</taxon>
        <taxon>Szabonella</taxon>
    </lineage>
</organism>
<feature type="domain" description="SGNH hydrolase-type esterase" evidence="2">
    <location>
        <begin position="50"/>
        <end position="217"/>
    </location>
</feature>
<dbReference type="InterPro" id="IPR036514">
    <property type="entry name" value="SGNH_hydro_sf"/>
</dbReference>
<keyword evidence="4" id="KW-1185">Reference proteome</keyword>
<reference evidence="3" key="1">
    <citation type="submission" date="2021-01" db="EMBL/GenBank/DDBJ databases">
        <title>Tabrizicola alba sp. nov. a motile alkaliphilic bacterium isolated from a soda lake.</title>
        <authorList>
            <person name="Szuroczki S."/>
            <person name="Abbaszade G."/>
            <person name="Schumann P."/>
            <person name="Toth E."/>
        </authorList>
    </citation>
    <scope>NUCLEOTIDE SEQUENCE</scope>
    <source>
        <strain evidence="3">DMG-N-6</strain>
    </source>
</reference>
<evidence type="ECO:0000313" key="3">
    <source>
        <dbReference type="EMBL" id="MBL4916077.1"/>
    </source>
</evidence>